<dbReference type="EMBL" id="JSCE01000065">
    <property type="protein sequence ID" value="KHM52704.1"/>
    <property type="molecule type" value="Genomic_DNA"/>
</dbReference>
<evidence type="ECO:0000313" key="4">
    <source>
        <dbReference type="Proteomes" id="UP000030993"/>
    </source>
</evidence>
<evidence type="ECO:0000256" key="2">
    <source>
        <dbReference type="PIRSR" id="PIRSR033579-3"/>
    </source>
</evidence>
<dbReference type="RefSeq" id="WP_039206385.1">
    <property type="nucleotide sequence ID" value="NZ_JSCE01000065.1"/>
</dbReference>
<dbReference type="InterPro" id="IPR010388">
    <property type="entry name" value="Anaerobic_Co-chelatase"/>
</dbReference>
<dbReference type="PANTHER" id="PTHR33542:SF3">
    <property type="entry name" value="SIROHYDROCHLORIN FERROCHELATASE, CHLOROPLASTIC"/>
    <property type="match status" value="1"/>
</dbReference>
<protein>
    <recommendedName>
        <fullName evidence="5">Cobalt chelatase</fullName>
    </recommendedName>
</protein>
<evidence type="ECO:0008006" key="5">
    <source>
        <dbReference type="Google" id="ProtNLM"/>
    </source>
</evidence>
<feature type="active site" description="Proton acceptor" evidence="1">
    <location>
        <position position="146"/>
    </location>
</feature>
<accession>A0A0B2JYR8</accession>
<dbReference type="GO" id="GO:0019251">
    <property type="term" value="P:anaerobic cobalamin biosynthetic process"/>
    <property type="evidence" value="ECO:0007669"/>
    <property type="project" value="InterPro"/>
</dbReference>
<organism evidence="3 4">
    <name type="scientific">Anaerovibrio lipolyticus</name>
    <dbReference type="NCBI Taxonomy" id="82374"/>
    <lineage>
        <taxon>Bacteria</taxon>
        <taxon>Bacillati</taxon>
        <taxon>Bacillota</taxon>
        <taxon>Negativicutes</taxon>
        <taxon>Selenomonadales</taxon>
        <taxon>Selenomonadaceae</taxon>
        <taxon>Anaerovibrio</taxon>
    </lineage>
</organism>
<evidence type="ECO:0000256" key="1">
    <source>
        <dbReference type="PIRSR" id="PIRSR033579-1"/>
    </source>
</evidence>
<evidence type="ECO:0000313" key="3">
    <source>
        <dbReference type="EMBL" id="KHM52704.1"/>
    </source>
</evidence>
<keyword evidence="4" id="KW-1185">Reference proteome</keyword>
<dbReference type="InterPro" id="IPR050963">
    <property type="entry name" value="Sirohydro_Cobaltochel/CbiX"/>
</dbReference>
<feature type="binding site" evidence="2">
    <location>
        <position position="176"/>
    </location>
    <ligand>
        <name>Co(2+)</name>
        <dbReference type="ChEBI" id="CHEBI:48828"/>
    </ligand>
</feature>
<dbReference type="AlphaFoldDB" id="A0A0B2JYR8"/>
<dbReference type="GO" id="GO:0046872">
    <property type="term" value="F:metal ion binding"/>
    <property type="evidence" value="ECO:0007669"/>
    <property type="project" value="UniProtKB-KW"/>
</dbReference>
<dbReference type="SUPFAM" id="SSF53800">
    <property type="entry name" value="Chelatase"/>
    <property type="match status" value="1"/>
</dbReference>
<feature type="binding site" evidence="2">
    <location>
        <position position="210"/>
    </location>
    <ligand>
        <name>Co(2+)</name>
        <dbReference type="ChEBI" id="CHEBI:48828"/>
    </ligand>
</feature>
<dbReference type="PIRSF" id="PIRSF033579">
    <property type="entry name" value="Anaer_Co_chel"/>
    <property type="match status" value="1"/>
</dbReference>
<reference evidence="3 4" key="1">
    <citation type="journal article" date="2013" name="PLoS ONE">
        <title>Identification and characterization of three novel lipases belonging to families II and V from Anaerovibrio lipolyticus 5ST.</title>
        <authorList>
            <person name="Prive F."/>
            <person name="Kaderbhai N.N."/>
            <person name="Girdwood S."/>
            <person name="Worgan H.J."/>
            <person name="Pinloche E."/>
            <person name="Scollan N.D."/>
            <person name="Huws S.A."/>
            <person name="Newbold C.J."/>
        </authorList>
    </citation>
    <scope>NUCLEOTIDE SEQUENCE [LARGE SCALE GENOMIC DNA]</scope>
    <source>
        <strain evidence="3 4">5S</strain>
    </source>
</reference>
<sequence>MKQAIIVTTFGVGDKDVKKKCIDSLIGDIRNAFPDYDIFEAWTSRFLIKKLAAQGETYETLEEVLGELEDAGYQKVVVAPTHLTPGLEFDNKVVKVVEEAKDKFTEIHVAEPALAGKGPEDYEGIADILFYLDSLEPGEELLLMGHGSPKRHNPVYEWVQQYADKKDLPVHVGVLEADDYPNLDDVLKRLKKKGVKKVFMRPMLLTGGDHATVDMAGDQPDSWKNIVSGAGIEVRFSTKGLGENNLYRSIYIKRIEKALR</sequence>
<dbReference type="Gene3D" id="3.40.50.1400">
    <property type="match status" value="2"/>
</dbReference>
<comment type="caution">
    <text evidence="3">The sequence shown here is derived from an EMBL/GenBank/DDBJ whole genome shotgun (WGS) entry which is preliminary data.</text>
</comment>
<keyword evidence="2" id="KW-0479">Metal-binding</keyword>
<gene>
    <name evidence="3" type="ORF">NZ47_03315</name>
</gene>
<dbReference type="Proteomes" id="UP000030993">
    <property type="component" value="Unassembled WGS sequence"/>
</dbReference>
<keyword evidence="2" id="KW-0170">Cobalt</keyword>
<name>A0A0B2JYR8_9FIRM</name>
<dbReference type="eggNOG" id="COG4822">
    <property type="taxonomic scope" value="Bacteria"/>
</dbReference>
<dbReference type="Pfam" id="PF06180">
    <property type="entry name" value="CbiK"/>
    <property type="match status" value="1"/>
</dbReference>
<feature type="binding site" evidence="2">
    <location>
        <position position="146"/>
    </location>
    <ligand>
        <name>Co(2+)</name>
        <dbReference type="ChEBI" id="CHEBI:48828"/>
    </ligand>
</feature>
<dbReference type="PANTHER" id="PTHR33542">
    <property type="entry name" value="SIROHYDROCHLORIN FERROCHELATASE, CHLOROPLASTIC"/>
    <property type="match status" value="1"/>
</dbReference>
<dbReference type="GO" id="GO:0016852">
    <property type="term" value="F:sirohydrochlorin cobaltochelatase activity"/>
    <property type="evidence" value="ECO:0007669"/>
    <property type="project" value="InterPro"/>
</dbReference>
<proteinExistence type="predicted"/>
<dbReference type="STRING" id="82374.NZ47_03315"/>